<gene>
    <name evidence="6" type="ORF">EPA93_35810</name>
</gene>
<keyword evidence="4" id="KW-0503">Monooxygenase</keyword>
<evidence type="ECO:0000313" key="6">
    <source>
        <dbReference type="EMBL" id="QBD81051.1"/>
    </source>
</evidence>
<dbReference type="InterPro" id="IPR050172">
    <property type="entry name" value="SsuD_RutA_monooxygenase"/>
</dbReference>
<dbReference type="Proteomes" id="UP000290365">
    <property type="component" value="Chromosome"/>
</dbReference>
<dbReference type="GO" id="GO:0046306">
    <property type="term" value="P:alkanesulfonate catabolic process"/>
    <property type="evidence" value="ECO:0007669"/>
    <property type="project" value="TreeGrafter"/>
</dbReference>
<dbReference type="SUPFAM" id="SSF51679">
    <property type="entry name" value="Bacterial luciferase-like"/>
    <property type="match status" value="1"/>
</dbReference>
<dbReference type="InterPro" id="IPR036661">
    <property type="entry name" value="Luciferase-like_sf"/>
</dbReference>
<dbReference type="AlphaFoldDB" id="A0A4V0YZV6"/>
<accession>A0A4V0YZV6</accession>
<evidence type="ECO:0000256" key="1">
    <source>
        <dbReference type="ARBA" id="ARBA00022630"/>
    </source>
</evidence>
<dbReference type="PANTHER" id="PTHR42847">
    <property type="entry name" value="ALKANESULFONATE MONOOXYGENASE"/>
    <property type="match status" value="1"/>
</dbReference>
<dbReference type="PANTHER" id="PTHR42847:SF4">
    <property type="entry name" value="ALKANESULFONATE MONOOXYGENASE-RELATED"/>
    <property type="match status" value="1"/>
</dbReference>
<evidence type="ECO:0000256" key="3">
    <source>
        <dbReference type="ARBA" id="ARBA00023002"/>
    </source>
</evidence>
<dbReference type="InterPro" id="IPR011251">
    <property type="entry name" value="Luciferase-like_dom"/>
</dbReference>
<proteinExistence type="predicted"/>
<reference evidence="6 7" key="1">
    <citation type="submission" date="2019-01" db="EMBL/GenBank/DDBJ databases">
        <title>Ktedonosporobacter rubrisoli SCAWS-G2.</title>
        <authorList>
            <person name="Huang Y."/>
            <person name="Yan B."/>
        </authorList>
    </citation>
    <scope>NUCLEOTIDE SEQUENCE [LARGE SCALE GENOMIC DNA]</scope>
    <source>
        <strain evidence="6 7">SCAWS-G2</strain>
    </source>
</reference>
<evidence type="ECO:0000259" key="5">
    <source>
        <dbReference type="Pfam" id="PF00296"/>
    </source>
</evidence>
<dbReference type="Gene3D" id="3.20.20.30">
    <property type="entry name" value="Luciferase-like domain"/>
    <property type="match status" value="1"/>
</dbReference>
<keyword evidence="7" id="KW-1185">Reference proteome</keyword>
<evidence type="ECO:0000256" key="4">
    <source>
        <dbReference type="ARBA" id="ARBA00023033"/>
    </source>
</evidence>
<name>A0A4V0YZV6_KTERU</name>
<dbReference type="GO" id="GO:0008726">
    <property type="term" value="F:alkanesulfonate monooxygenase activity"/>
    <property type="evidence" value="ECO:0007669"/>
    <property type="project" value="TreeGrafter"/>
</dbReference>
<sequence>MKIGIELPTTIPNVTAQLIRAWARQADAGPFSSLGIVDRLAYNTFDPLVSLAAVATETQRIRLMTGVLLAPMYNAGRLAKQAASLDVLSNGRLSLGLAIGGNEEDFRASPASFSGRGKRFEQQLELMTRVWAGQPVDDKTGPIGPTPLQPGGPEILLGGQTPAAIGRLKRWGNGYIAAGLGSPAQVGTFFRQAEEAWQSAGRPGKPRLVVATYFALGPGAAEQAEAYLLEFYGIYGPLAQEIAKSVSTTPEAVQARIQEFADVGADELLFAPCIPELDQVQRLADVANQWMREAQN</sequence>
<evidence type="ECO:0000313" key="7">
    <source>
        <dbReference type="Proteomes" id="UP000290365"/>
    </source>
</evidence>
<evidence type="ECO:0000256" key="2">
    <source>
        <dbReference type="ARBA" id="ARBA00022643"/>
    </source>
</evidence>
<feature type="domain" description="Luciferase-like" evidence="5">
    <location>
        <begin position="15"/>
        <end position="243"/>
    </location>
</feature>
<keyword evidence="3" id="KW-0560">Oxidoreductase</keyword>
<dbReference type="Pfam" id="PF00296">
    <property type="entry name" value="Bac_luciferase"/>
    <property type="match status" value="1"/>
</dbReference>
<organism evidence="6 7">
    <name type="scientific">Ktedonosporobacter rubrisoli</name>
    <dbReference type="NCBI Taxonomy" id="2509675"/>
    <lineage>
        <taxon>Bacteria</taxon>
        <taxon>Bacillati</taxon>
        <taxon>Chloroflexota</taxon>
        <taxon>Ktedonobacteria</taxon>
        <taxon>Ktedonobacterales</taxon>
        <taxon>Ktedonosporobacteraceae</taxon>
        <taxon>Ktedonosporobacter</taxon>
    </lineage>
</organism>
<protein>
    <submittedName>
        <fullName evidence="6">LLM class flavin-dependent oxidoreductase</fullName>
    </submittedName>
</protein>
<dbReference type="KEGG" id="kbs:EPA93_35810"/>
<keyword evidence="1" id="KW-0285">Flavoprotein</keyword>
<keyword evidence="2" id="KW-0288">FMN</keyword>
<dbReference type="EMBL" id="CP035758">
    <property type="protein sequence ID" value="QBD81051.1"/>
    <property type="molecule type" value="Genomic_DNA"/>
</dbReference>
<dbReference type="OrthoDB" id="9776438at2"/>
<dbReference type="RefSeq" id="WP_129892113.1">
    <property type="nucleotide sequence ID" value="NZ_CP035758.1"/>
</dbReference>